<keyword evidence="2" id="KW-1185">Reference proteome</keyword>
<evidence type="ECO:0000313" key="1">
    <source>
        <dbReference type="EMBL" id="CAB0019486.1"/>
    </source>
</evidence>
<dbReference type="EMBL" id="CADCXU010033966">
    <property type="protein sequence ID" value="CAB0019486.1"/>
    <property type="molecule type" value="Genomic_DNA"/>
</dbReference>
<organism evidence="1 2">
    <name type="scientific">Nesidiocoris tenuis</name>
    <dbReference type="NCBI Taxonomy" id="355587"/>
    <lineage>
        <taxon>Eukaryota</taxon>
        <taxon>Metazoa</taxon>
        <taxon>Ecdysozoa</taxon>
        <taxon>Arthropoda</taxon>
        <taxon>Hexapoda</taxon>
        <taxon>Insecta</taxon>
        <taxon>Pterygota</taxon>
        <taxon>Neoptera</taxon>
        <taxon>Paraneoptera</taxon>
        <taxon>Hemiptera</taxon>
        <taxon>Heteroptera</taxon>
        <taxon>Panheteroptera</taxon>
        <taxon>Cimicomorpha</taxon>
        <taxon>Miridae</taxon>
        <taxon>Dicyphina</taxon>
        <taxon>Nesidiocoris</taxon>
    </lineage>
</organism>
<evidence type="ECO:0000313" key="2">
    <source>
        <dbReference type="Proteomes" id="UP000479000"/>
    </source>
</evidence>
<proteinExistence type="predicted"/>
<dbReference type="Proteomes" id="UP000479000">
    <property type="component" value="Unassembled WGS sequence"/>
</dbReference>
<accession>A0A6H5HR00</accession>
<sequence>MLVIVGMHGGSFPYGDHQGRRDIGYASLRRDSATGAIHSGLEDSMNLHQALSSAVDDSQILFLAIPAERQTLLVRKIDAIFVHSIRAFGVYCGKPRAIQNHTNFDTLTITFVQPSICFQGVEEKSNRKVIMEDPFHQRLRTNKTNMAAHHRIIWVGCHLLNISIMVGVLQALHRSITPNLLLIWRQNSRTWGLSTIKCLLPIFSLIKPLLSSLNSRSPIKLHQISNKPSRITRTHRRSSSPISLRLGSTSILISRTT</sequence>
<gene>
    <name evidence="1" type="ORF">NTEN_LOCUS23198</name>
</gene>
<dbReference type="AlphaFoldDB" id="A0A6H5HR00"/>
<name>A0A6H5HR00_9HEMI</name>
<reference evidence="1 2" key="1">
    <citation type="submission" date="2020-02" db="EMBL/GenBank/DDBJ databases">
        <authorList>
            <person name="Ferguson B K."/>
        </authorList>
    </citation>
    <scope>NUCLEOTIDE SEQUENCE [LARGE SCALE GENOMIC DNA]</scope>
</reference>
<protein>
    <submittedName>
        <fullName evidence="1">Uncharacterized protein</fullName>
    </submittedName>
</protein>